<dbReference type="InterPro" id="IPR054566">
    <property type="entry name" value="ManC/GMP-like_b-helix"/>
</dbReference>
<dbReference type="InterPro" id="IPR014710">
    <property type="entry name" value="RmlC-like_jellyroll"/>
</dbReference>
<gene>
    <name evidence="12" type="ORF">ACFPFW_18530</name>
    <name evidence="13" type="ORF">ACFPFW_18560</name>
</gene>
<keyword evidence="6" id="KW-0342">GTP-binding</keyword>
<evidence type="ECO:0000256" key="7">
    <source>
        <dbReference type="ARBA" id="ARBA00047343"/>
    </source>
</evidence>
<evidence type="ECO:0000259" key="9">
    <source>
        <dbReference type="Pfam" id="PF00483"/>
    </source>
</evidence>
<evidence type="ECO:0000313" key="12">
    <source>
        <dbReference type="EMBL" id="MFC5070016.1"/>
    </source>
</evidence>
<dbReference type="SUPFAM" id="SSF53448">
    <property type="entry name" value="Nucleotide-diphospho-sugar transferases"/>
    <property type="match status" value="1"/>
</dbReference>
<dbReference type="Pfam" id="PF01050">
    <property type="entry name" value="MannoseP_isomer"/>
    <property type="match status" value="1"/>
</dbReference>
<dbReference type="InterPro" id="IPR011051">
    <property type="entry name" value="RmlC_Cupin_sf"/>
</dbReference>
<evidence type="ECO:0000313" key="13">
    <source>
        <dbReference type="EMBL" id="MFC5070022.1"/>
    </source>
</evidence>
<evidence type="ECO:0000256" key="2">
    <source>
        <dbReference type="ARBA" id="ARBA00012387"/>
    </source>
</evidence>
<keyword evidence="3 12" id="KW-0808">Transferase</keyword>
<dbReference type="Gene3D" id="3.90.550.10">
    <property type="entry name" value="Spore Coat Polysaccharide Biosynthesis Protein SpsA, Chain A"/>
    <property type="match status" value="1"/>
</dbReference>
<feature type="domain" description="MannoseP isomerase/GMP-like beta-helix" evidence="11">
    <location>
        <begin position="294"/>
        <end position="345"/>
    </location>
</feature>
<dbReference type="RefSeq" id="WP_114958767.1">
    <property type="nucleotide sequence ID" value="NZ_JBHSJF010000013.1"/>
</dbReference>
<dbReference type="GO" id="GO:0004476">
    <property type="term" value="F:mannose-6-phosphate isomerase activity"/>
    <property type="evidence" value="ECO:0007669"/>
    <property type="project" value="UniProtKB-EC"/>
</dbReference>
<dbReference type="EC" id="2.7.7.13" evidence="2"/>
<evidence type="ECO:0000256" key="8">
    <source>
        <dbReference type="RuleBase" id="RU004190"/>
    </source>
</evidence>
<evidence type="ECO:0000256" key="3">
    <source>
        <dbReference type="ARBA" id="ARBA00022679"/>
    </source>
</evidence>
<dbReference type="EMBL" id="JBHSJF010000016">
    <property type="protein sequence ID" value="MFC5070022.1"/>
    <property type="molecule type" value="Genomic_DNA"/>
</dbReference>
<comment type="caution">
    <text evidence="12">The sequence shown here is derived from an EMBL/GenBank/DDBJ whole genome shotgun (WGS) entry which is preliminary data.</text>
</comment>
<evidence type="ECO:0000313" key="14">
    <source>
        <dbReference type="Proteomes" id="UP001595796"/>
    </source>
</evidence>
<dbReference type="Gene3D" id="2.60.120.10">
    <property type="entry name" value="Jelly Rolls"/>
    <property type="match status" value="1"/>
</dbReference>
<evidence type="ECO:0000256" key="5">
    <source>
        <dbReference type="ARBA" id="ARBA00022741"/>
    </source>
</evidence>
<keyword evidence="14" id="KW-1185">Reference proteome</keyword>
<dbReference type="InterPro" id="IPR029044">
    <property type="entry name" value="Nucleotide-diphossugar_trans"/>
</dbReference>
<keyword evidence="12" id="KW-0413">Isomerase</keyword>
<organism evidence="12 14">
    <name type="scientific">Flaviflagellibacter deserti</name>
    <dbReference type="NCBI Taxonomy" id="2267266"/>
    <lineage>
        <taxon>Bacteria</taxon>
        <taxon>Pseudomonadati</taxon>
        <taxon>Pseudomonadota</taxon>
        <taxon>Alphaproteobacteria</taxon>
        <taxon>Hyphomicrobiales</taxon>
        <taxon>Flaviflagellibacter</taxon>
    </lineage>
</organism>
<dbReference type="PANTHER" id="PTHR46390">
    <property type="entry name" value="MANNOSE-1-PHOSPHATE GUANYLYLTRANSFERASE"/>
    <property type="match status" value="1"/>
</dbReference>
<name>A0ABV9ZAR5_9HYPH</name>
<protein>
    <recommendedName>
        <fullName evidence="2">mannose-1-phosphate guanylyltransferase</fullName>
        <ecNumber evidence="2">2.7.7.13</ecNumber>
    </recommendedName>
</protein>
<dbReference type="Pfam" id="PF22640">
    <property type="entry name" value="ManC_GMP_beta-helix"/>
    <property type="match status" value="1"/>
</dbReference>
<dbReference type="NCBIfam" id="TIGR01479">
    <property type="entry name" value="GMP_PMI"/>
    <property type="match status" value="1"/>
</dbReference>
<dbReference type="PANTHER" id="PTHR46390:SF1">
    <property type="entry name" value="MANNOSE-1-PHOSPHATE GUANYLYLTRANSFERASE"/>
    <property type="match status" value="1"/>
</dbReference>
<dbReference type="Pfam" id="PF00483">
    <property type="entry name" value="NTP_transferase"/>
    <property type="match status" value="1"/>
</dbReference>
<evidence type="ECO:0000256" key="6">
    <source>
        <dbReference type="ARBA" id="ARBA00023134"/>
    </source>
</evidence>
<dbReference type="InterPro" id="IPR049577">
    <property type="entry name" value="GMPP_N"/>
</dbReference>
<keyword evidence="4 12" id="KW-0548">Nucleotidyltransferase</keyword>
<dbReference type="EMBL" id="JBHSJF010000013">
    <property type="protein sequence ID" value="MFC5070016.1"/>
    <property type="molecule type" value="Genomic_DNA"/>
</dbReference>
<dbReference type="GO" id="GO:0004475">
    <property type="term" value="F:mannose-1-phosphate guanylyltransferase (GTP) activity"/>
    <property type="evidence" value="ECO:0007669"/>
    <property type="project" value="UniProtKB-EC"/>
</dbReference>
<dbReference type="Proteomes" id="UP001595796">
    <property type="component" value="Unassembled WGS sequence"/>
</dbReference>
<dbReference type="InterPro" id="IPR006375">
    <property type="entry name" value="Man1P_GuaTrfase/Man6P_Isoase"/>
</dbReference>
<feature type="domain" description="Mannose-6-phosphate isomerase type II C-terminal" evidence="10">
    <location>
        <begin position="356"/>
        <end position="464"/>
    </location>
</feature>
<keyword evidence="5" id="KW-0547">Nucleotide-binding</keyword>
<evidence type="ECO:0000259" key="10">
    <source>
        <dbReference type="Pfam" id="PF01050"/>
    </source>
</evidence>
<evidence type="ECO:0000256" key="4">
    <source>
        <dbReference type="ARBA" id="ARBA00022695"/>
    </source>
</evidence>
<reference evidence="12" key="3">
    <citation type="submission" date="2024-09" db="EMBL/GenBank/DDBJ databases">
        <authorList>
            <person name="Sun Q."/>
            <person name="Mori K."/>
        </authorList>
    </citation>
    <scope>NUCLEOTIDE SEQUENCE</scope>
    <source>
        <strain evidence="12">CGMCC 1.16444</strain>
    </source>
</reference>
<reference evidence="14" key="2">
    <citation type="journal article" date="2019" name="Int. J. Syst. Evol. Microbiol.">
        <title>The Global Catalogue of Microorganisms (GCM) 10K type strain sequencing project: providing services to taxonomists for standard genome sequencing and annotation.</title>
        <authorList>
            <consortium name="The Broad Institute Genomics Platform"/>
            <consortium name="The Broad Institute Genome Sequencing Center for Infectious Disease"/>
            <person name="Wu L."/>
            <person name="Ma J."/>
        </authorList>
    </citation>
    <scope>NUCLEOTIDE SEQUENCE [LARGE SCALE GENOMIC DNA]</scope>
    <source>
        <strain evidence="14">CGMCC 1.16444</strain>
    </source>
</reference>
<reference evidence="12" key="1">
    <citation type="journal article" date="2014" name="Int. J. Syst. Evol. Microbiol.">
        <title>Complete genome of a new Firmicutes species belonging to the dominant human colonic microbiota ('Ruminococcus bicirculans') reveals two chromosomes and a selective capacity to utilize plant glucans.</title>
        <authorList>
            <consortium name="NISC Comparative Sequencing Program"/>
            <person name="Wegmann U."/>
            <person name="Louis P."/>
            <person name="Goesmann A."/>
            <person name="Henrissat B."/>
            <person name="Duncan S.H."/>
            <person name="Flint H.J."/>
        </authorList>
    </citation>
    <scope>NUCLEOTIDE SEQUENCE</scope>
    <source>
        <strain evidence="12">CGMCC 1.16444</strain>
    </source>
</reference>
<dbReference type="InterPro" id="IPR001538">
    <property type="entry name" value="Man6P_isomerase-2_C"/>
</dbReference>
<dbReference type="CDD" id="cd02509">
    <property type="entry name" value="GDP-M1P_Guanylyltransferase"/>
    <property type="match status" value="1"/>
</dbReference>
<dbReference type="CDD" id="cd02213">
    <property type="entry name" value="cupin_PMI_typeII_C"/>
    <property type="match status" value="1"/>
</dbReference>
<comment type="similarity">
    <text evidence="1 8">Belongs to the mannose-6-phosphate isomerase type 2 family.</text>
</comment>
<dbReference type="InterPro" id="IPR051161">
    <property type="entry name" value="Mannose-6P_isomerase_type2"/>
</dbReference>
<proteinExistence type="inferred from homology"/>
<evidence type="ECO:0000256" key="1">
    <source>
        <dbReference type="ARBA" id="ARBA00006115"/>
    </source>
</evidence>
<sequence>MIIPLVLSGGSGTRLWPASREARPKQFLPLFGDRSTFQSTLLRFKGDSSFGRPIIMTNRDHRFLVSEQLSELGIEADIVLELTRRDSGPAIAAGAHLARKLHGSEVIIVVVAADHMIDNPDVFSQACKTAAEAAKNGLIVTFGITPDHPSAAYGYLAPGPEIDGSEVRILERFVEKPDTQNAEIFIAQGYLWNSGNFVFSPDVLLQEYAKQDPETEMAAGEAVDNATPDLNFLILDDSAFSKTAAKSIDYAVMEKTSLAAVLPVHFGWSDVGSWNSVWALSPQDGQHNVLKGPVVLSDARNNLVVSDKLLTAVVGVEDLAIIATEDAVLVAKREDATALKRLVGKIRQTFPNIAELGARVHRPWGSYQSLDVGERYQVKRIVVKPGGQLSLQKHHHRSEHWVVVRGTAKVTLDAVQRMVHENESIYIPIGAVHRLENPGKIDIELIEVQTGSYLGEDDIIRLEDVYNRNSESTN</sequence>
<comment type="catalytic activity">
    <reaction evidence="7">
        <text>alpha-D-mannose 1-phosphate + GTP + H(+) = GDP-alpha-D-mannose + diphosphate</text>
        <dbReference type="Rhea" id="RHEA:15229"/>
        <dbReference type="ChEBI" id="CHEBI:15378"/>
        <dbReference type="ChEBI" id="CHEBI:33019"/>
        <dbReference type="ChEBI" id="CHEBI:37565"/>
        <dbReference type="ChEBI" id="CHEBI:57527"/>
        <dbReference type="ChEBI" id="CHEBI:58409"/>
        <dbReference type="EC" id="2.7.7.13"/>
    </reaction>
</comment>
<feature type="domain" description="Nucleotidyl transferase" evidence="9">
    <location>
        <begin position="4"/>
        <end position="284"/>
    </location>
</feature>
<accession>A0ABV9ZAR5</accession>
<dbReference type="InterPro" id="IPR005835">
    <property type="entry name" value="NTP_transferase_dom"/>
</dbReference>
<evidence type="ECO:0000259" key="11">
    <source>
        <dbReference type="Pfam" id="PF22640"/>
    </source>
</evidence>
<dbReference type="SUPFAM" id="SSF51182">
    <property type="entry name" value="RmlC-like cupins"/>
    <property type="match status" value="1"/>
</dbReference>